<dbReference type="InterPro" id="IPR043502">
    <property type="entry name" value="DNA/RNA_pol_sf"/>
</dbReference>
<dbReference type="SUPFAM" id="SSF56672">
    <property type="entry name" value="DNA/RNA polymerases"/>
    <property type="match status" value="1"/>
</dbReference>
<protein>
    <submittedName>
        <fullName evidence="3">Uncharacterized protein LOC111430238</fullName>
    </submittedName>
</protein>
<proteinExistence type="predicted"/>
<keyword evidence="2" id="KW-1185">Reference proteome</keyword>
<dbReference type="AlphaFoldDB" id="A0A6J1E5U4"/>
<gene>
    <name evidence="3" type="primary">LOC111430238</name>
</gene>
<dbReference type="RefSeq" id="XP_022922173.1">
    <property type="nucleotide sequence ID" value="XM_023066405.1"/>
</dbReference>
<evidence type="ECO:0000313" key="3">
    <source>
        <dbReference type="RefSeq" id="XP_022922173.1"/>
    </source>
</evidence>
<dbReference type="PANTHER" id="PTHR11439:SF515">
    <property type="entry name" value="GAG-POL POLYPROTEIN"/>
    <property type="match status" value="1"/>
</dbReference>
<accession>A0A6J1E5U4</accession>
<reference evidence="3" key="1">
    <citation type="submission" date="2025-08" db="UniProtKB">
        <authorList>
            <consortium name="RefSeq"/>
        </authorList>
    </citation>
    <scope>IDENTIFICATION</scope>
    <source>
        <tissue evidence="3">Young leaves</tissue>
    </source>
</reference>
<dbReference type="Pfam" id="PF07727">
    <property type="entry name" value="RVT_2"/>
    <property type="match status" value="1"/>
</dbReference>
<evidence type="ECO:0000313" key="2">
    <source>
        <dbReference type="Proteomes" id="UP000504609"/>
    </source>
</evidence>
<dbReference type="PANTHER" id="PTHR11439">
    <property type="entry name" value="GAG-POL-RELATED RETROTRANSPOSON"/>
    <property type="match status" value="1"/>
</dbReference>
<dbReference type="Proteomes" id="UP000504609">
    <property type="component" value="Unplaced"/>
</dbReference>
<feature type="domain" description="Reverse transcriptase Ty1/copia-type" evidence="1">
    <location>
        <begin position="5"/>
        <end position="96"/>
    </location>
</feature>
<name>A0A6J1E5U4_CUCMO</name>
<organism evidence="2 3">
    <name type="scientific">Cucurbita moschata</name>
    <name type="common">Winter crookneck squash</name>
    <name type="synonym">Cucurbita pepo var. moschata</name>
    <dbReference type="NCBI Taxonomy" id="3662"/>
    <lineage>
        <taxon>Eukaryota</taxon>
        <taxon>Viridiplantae</taxon>
        <taxon>Streptophyta</taxon>
        <taxon>Embryophyta</taxon>
        <taxon>Tracheophyta</taxon>
        <taxon>Spermatophyta</taxon>
        <taxon>Magnoliopsida</taxon>
        <taxon>eudicotyledons</taxon>
        <taxon>Gunneridae</taxon>
        <taxon>Pentapetalae</taxon>
        <taxon>rosids</taxon>
        <taxon>fabids</taxon>
        <taxon>Cucurbitales</taxon>
        <taxon>Cucurbitaceae</taxon>
        <taxon>Cucurbiteae</taxon>
        <taxon>Cucurbita</taxon>
    </lineage>
</organism>
<dbReference type="KEGG" id="cmos:111430238"/>
<sequence>MKCSQEQAVYTRNNGDETLIVGVYVDDLIVIGTNVEGIKEFKHQMIKEFEMIDLGSLTYYLGIEVDQRKNCITLKQLAYAKQVMQQFKMAECNPTKYLMEAKLKLAKDTKGSLVNSTEYRCIIESLWYLTHTRSNLSYVVGMVSRYMEKTAMMHHQAVKHILYYVKRTTSSGLKYQRG</sequence>
<evidence type="ECO:0000259" key="1">
    <source>
        <dbReference type="Pfam" id="PF07727"/>
    </source>
</evidence>
<dbReference type="GeneID" id="111430238"/>
<dbReference type="InterPro" id="IPR013103">
    <property type="entry name" value="RVT_2"/>
</dbReference>